<dbReference type="Pfam" id="PF02077">
    <property type="entry name" value="SURF4"/>
    <property type="match status" value="1"/>
</dbReference>
<feature type="transmembrane region" description="Helical" evidence="10">
    <location>
        <begin position="119"/>
        <end position="139"/>
    </location>
</feature>
<comment type="caution">
    <text evidence="11">The sequence shown here is derived from an EMBL/GenBank/DDBJ whole genome shotgun (WGS) entry which is preliminary data.</text>
</comment>
<name>A0AA38LW46_9TREE</name>
<feature type="transmembrane region" description="Helical" evidence="10">
    <location>
        <begin position="146"/>
        <end position="165"/>
    </location>
</feature>
<sequence>MSATQRIHLNPNAPRAPMMGGMTGGMSGGGGGYTPDPVRPRSGGQMGGQGGDVLSQVKVWSSKAEDAIETYSQPIRPYVPAAARFLIVVTFLEDALRILTQWGDQLWYLQKHRHFPWGISHLFLLINVVTMLACSLGVIAKRYPDYSVFGLLGVVVAQGLGYGLLFDLSFFLRNLSVVGGLLMVLSDSLANKKKLFAGLPSMSETDRRKYFQLAGRILLIFLFIGFIFQGNWSFARVLVSIVGLGACIMVAVGFKAKYSASFLVALLSIFNVFINNWWSVHSAHPQRDFLKYDFFQTLSIVGGLLLLVNMGPGGISVDEKKKVY</sequence>
<comment type="subcellular location">
    <subcellularLocation>
        <location evidence="1">Endoplasmic reticulum membrane</location>
        <topology evidence="1">Multi-pass membrane protein</topology>
    </subcellularLocation>
</comment>
<dbReference type="PROSITE" id="PS01339">
    <property type="entry name" value="SURF4"/>
    <property type="match status" value="1"/>
</dbReference>
<dbReference type="GO" id="GO:0007030">
    <property type="term" value="P:Golgi organization"/>
    <property type="evidence" value="ECO:0007669"/>
    <property type="project" value="TreeGrafter"/>
</dbReference>
<dbReference type="AlphaFoldDB" id="A0AA38LW46"/>
<dbReference type="GO" id="GO:0005793">
    <property type="term" value="C:endoplasmic reticulum-Golgi intermediate compartment"/>
    <property type="evidence" value="ECO:0007669"/>
    <property type="project" value="TreeGrafter"/>
</dbReference>
<keyword evidence="5" id="KW-0256">Endoplasmic reticulum</keyword>
<dbReference type="GO" id="GO:0005789">
    <property type="term" value="C:endoplasmic reticulum membrane"/>
    <property type="evidence" value="ECO:0007669"/>
    <property type="project" value="UniProtKB-SubCell"/>
</dbReference>
<keyword evidence="3" id="KW-0813">Transport</keyword>
<feature type="region of interest" description="Disordered" evidence="9">
    <location>
        <begin position="1"/>
        <end position="20"/>
    </location>
</feature>
<evidence type="ECO:0000256" key="1">
    <source>
        <dbReference type="ARBA" id="ARBA00004477"/>
    </source>
</evidence>
<evidence type="ECO:0000256" key="8">
    <source>
        <dbReference type="ARBA" id="ARBA00023136"/>
    </source>
</evidence>
<dbReference type="RefSeq" id="XP_052946166.1">
    <property type="nucleotide sequence ID" value="XM_053093235.1"/>
</dbReference>
<evidence type="ECO:0000256" key="7">
    <source>
        <dbReference type="ARBA" id="ARBA00022989"/>
    </source>
</evidence>
<accession>A0AA38LW46</accession>
<evidence type="ECO:0000256" key="6">
    <source>
        <dbReference type="ARBA" id="ARBA00022927"/>
    </source>
</evidence>
<evidence type="ECO:0000256" key="4">
    <source>
        <dbReference type="ARBA" id="ARBA00022692"/>
    </source>
</evidence>
<dbReference type="PANTHER" id="PTHR23427:SF1">
    <property type="entry name" value="SURFEIT LOCUS PROTEIN 4"/>
    <property type="match status" value="1"/>
</dbReference>
<gene>
    <name evidence="11" type="ORF">MKK02DRAFT_45097</name>
</gene>
<dbReference type="GeneID" id="77732440"/>
<evidence type="ECO:0000256" key="9">
    <source>
        <dbReference type="SAM" id="MobiDB-lite"/>
    </source>
</evidence>
<proteinExistence type="inferred from homology"/>
<evidence type="ECO:0000256" key="10">
    <source>
        <dbReference type="SAM" id="Phobius"/>
    </source>
</evidence>
<organism evidence="11 12">
    <name type="scientific">Dioszegia hungarica</name>
    <dbReference type="NCBI Taxonomy" id="4972"/>
    <lineage>
        <taxon>Eukaryota</taxon>
        <taxon>Fungi</taxon>
        <taxon>Dikarya</taxon>
        <taxon>Basidiomycota</taxon>
        <taxon>Agaricomycotina</taxon>
        <taxon>Tremellomycetes</taxon>
        <taxon>Tremellales</taxon>
        <taxon>Bulleribasidiaceae</taxon>
        <taxon>Dioszegia</taxon>
    </lineage>
</organism>
<feature type="transmembrane region" description="Helical" evidence="10">
    <location>
        <begin position="261"/>
        <end position="278"/>
    </location>
</feature>
<dbReference type="Proteomes" id="UP001164286">
    <property type="component" value="Unassembled WGS sequence"/>
</dbReference>
<dbReference type="InterPro" id="IPR002995">
    <property type="entry name" value="Surf4"/>
</dbReference>
<evidence type="ECO:0000313" key="12">
    <source>
        <dbReference type="Proteomes" id="UP001164286"/>
    </source>
</evidence>
<dbReference type="PANTHER" id="PTHR23427">
    <property type="entry name" value="SURFEIT LOCUS PROTEIN"/>
    <property type="match status" value="1"/>
</dbReference>
<feature type="transmembrane region" description="Helical" evidence="10">
    <location>
        <begin position="210"/>
        <end position="228"/>
    </location>
</feature>
<dbReference type="EMBL" id="JAKWFO010000005">
    <property type="protein sequence ID" value="KAI9636389.1"/>
    <property type="molecule type" value="Genomic_DNA"/>
</dbReference>
<evidence type="ECO:0000313" key="11">
    <source>
        <dbReference type="EMBL" id="KAI9636389.1"/>
    </source>
</evidence>
<reference evidence="11" key="1">
    <citation type="journal article" date="2022" name="G3 (Bethesda)">
        <title>High quality genome of the basidiomycete yeast Dioszegia hungarica PDD-24b-2 isolated from cloud water.</title>
        <authorList>
            <person name="Jarrige D."/>
            <person name="Haridas S."/>
            <person name="Bleykasten-Grosshans C."/>
            <person name="Joly M."/>
            <person name="Nadalig T."/>
            <person name="Sancelme M."/>
            <person name="Vuilleumier S."/>
            <person name="Grigoriev I.V."/>
            <person name="Amato P."/>
            <person name="Bringel F."/>
        </authorList>
    </citation>
    <scope>NUCLEOTIDE SEQUENCE</scope>
    <source>
        <strain evidence="11">PDD-24b-2</strain>
    </source>
</reference>
<feature type="transmembrane region" description="Helical" evidence="10">
    <location>
        <begin position="298"/>
        <end position="317"/>
    </location>
</feature>
<evidence type="ECO:0000256" key="5">
    <source>
        <dbReference type="ARBA" id="ARBA00022824"/>
    </source>
</evidence>
<keyword evidence="7 10" id="KW-1133">Transmembrane helix</keyword>
<feature type="transmembrane region" description="Helical" evidence="10">
    <location>
        <begin position="234"/>
        <end position="254"/>
    </location>
</feature>
<protein>
    <submittedName>
        <fullName evidence="11">ER to Golgi transport-related protein</fullName>
    </submittedName>
</protein>
<keyword evidence="4 10" id="KW-0812">Transmembrane</keyword>
<evidence type="ECO:0000256" key="2">
    <source>
        <dbReference type="ARBA" id="ARBA00006945"/>
    </source>
</evidence>
<feature type="transmembrane region" description="Helical" evidence="10">
    <location>
        <begin position="171"/>
        <end position="190"/>
    </location>
</feature>
<keyword evidence="6" id="KW-0653">Protein transport</keyword>
<keyword evidence="12" id="KW-1185">Reference proteome</keyword>
<dbReference type="InterPro" id="IPR045214">
    <property type="entry name" value="Surf1/Surf4"/>
</dbReference>
<dbReference type="GO" id="GO:0015031">
    <property type="term" value="P:protein transport"/>
    <property type="evidence" value="ECO:0007669"/>
    <property type="project" value="UniProtKB-KW"/>
</dbReference>
<keyword evidence="8 10" id="KW-0472">Membrane</keyword>
<comment type="similarity">
    <text evidence="2">Belongs to the SURF4 family.</text>
</comment>
<evidence type="ECO:0000256" key="3">
    <source>
        <dbReference type="ARBA" id="ARBA00022448"/>
    </source>
</evidence>